<proteinExistence type="predicted"/>
<dbReference type="EMBL" id="VVIW01000032">
    <property type="protein sequence ID" value="NHZ44454.1"/>
    <property type="molecule type" value="Genomic_DNA"/>
</dbReference>
<reference evidence="1 2" key="1">
    <citation type="submission" date="2019-09" db="EMBL/GenBank/DDBJ databases">
        <title>Taxonomy of Antarctic Massilia spp.: description of Massilia rubra sp. nov., Massilia aquatica sp. nov., Massilia mucilaginosa sp. nov., Massilia frigida sp. nov. isolated from streams, lakes and regoliths.</title>
        <authorList>
            <person name="Holochova P."/>
            <person name="Sedlacek I."/>
            <person name="Kralova S."/>
            <person name="Maslanova I."/>
            <person name="Busse H.-J."/>
            <person name="Stankova E."/>
            <person name="Vrbovska V."/>
            <person name="Kovarovic V."/>
            <person name="Bartak M."/>
            <person name="Svec P."/>
            <person name="Pantucek R."/>
        </authorList>
    </citation>
    <scope>NUCLEOTIDE SEQUENCE [LARGE SCALE GENOMIC DNA]</scope>
    <source>
        <strain evidence="1 2">CCM 8693</strain>
    </source>
</reference>
<dbReference type="Proteomes" id="UP000819052">
    <property type="component" value="Unassembled WGS sequence"/>
</dbReference>
<protein>
    <submittedName>
        <fullName evidence="1">Uncharacterized protein</fullName>
    </submittedName>
</protein>
<name>A0ABX0MDJ0_9BURK</name>
<evidence type="ECO:0000313" key="2">
    <source>
        <dbReference type="Proteomes" id="UP000819052"/>
    </source>
</evidence>
<dbReference type="RefSeq" id="WP_167081120.1">
    <property type="nucleotide sequence ID" value="NZ_VVIW01000032.1"/>
</dbReference>
<sequence>MADLTSIEATVGEWRVVLTALEEHMKHLTAMVNTIEDEDEQCEMYDDLERLQRMIPDFKSQFEEGMNKII</sequence>
<organism evidence="1 2">
    <name type="scientific">Massilia aquatica</name>
    <dbReference type="NCBI Taxonomy" id="2609000"/>
    <lineage>
        <taxon>Bacteria</taxon>
        <taxon>Pseudomonadati</taxon>
        <taxon>Pseudomonadota</taxon>
        <taxon>Betaproteobacteria</taxon>
        <taxon>Burkholderiales</taxon>
        <taxon>Oxalobacteraceae</taxon>
        <taxon>Telluria group</taxon>
        <taxon>Massilia</taxon>
    </lineage>
</organism>
<accession>A0ABX0MDJ0</accession>
<comment type="caution">
    <text evidence="1">The sequence shown here is derived from an EMBL/GenBank/DDBJ whole genome shotgun (WGS) entry which is preliminary data.</text>
</comment>
<gene>
    <name evidence="1" type="ORF">F1609_30495</name>
</gene>
<evidence type="ECO:0000313" key="1">
    <source>
        <dbReference type="EMBL" id="NHZ44454.1"/>
    </source>
</evidence>
<keyword evidence="2" id="KW-1185">Reference proteome</keyword>